<dbReference type="Pfam" id="PF01266">
    <property type="entry name" value="DAO"/>
    <property type="match status" value="1"/>
</dbReference>
<dbReference type="GO" id="GO:0004368">
    <property type="term" value="F:glycerol-3-phosphate dehydrogenase (quinone) activity"/>
    <property type="evidence" value="ECO:0007669"/>
    <property type="project" value="UniProtKB-EC"/>
</dbReference>
<feature type="domain" description="FAD dependent oxidoreductase" evidence="7">
    <location>
        <begin position="12"/>
        <end position="359"/>
    </location>
</feature>
<dbReference type="EC" id="1.1.5.3" evidence="6"/>
<dbReference type="PANTHER" id="PTHR11985:SF15">
    <property type="entry name" value="GLYCEROL-3-PHOSPHATE DEHYDROGENASE, MITOCHONDRIAL"/>
    <property type="match status" value="1"/>
</dbReference>
<dbReference type="Gene3D" id="1.10.8.870">
    <property type="entry name" value="Alpha-glycerophosphate oxidase, cap domain"/>
    <property type="match status" value="1"/>
</dbReference>
<name>A0A285T368_9RHOB</name>
<dbReference type="InterPro" id="IPR006076">
    <property type="entry name" value="FAD-dep_OxRdtase"/>
</dbReference>
<evidence type="ECO:0000256" key="1">
    <source>
        <dbReference type="ARBA" id="ARBA00001974"/>
    </source>
</evidence>
<dbReference type="GO" id="GO:0046168">
    <property type="term" value="P:glycerol-3-phosphate catabolic process"/>
    <property type="evidence" value="ECO:0007669"/>
    <property type="project" value="TreeGrafter"/>
</dbReference>
<evidence type="ECO:0000313" key="9">
    <source>
        <dbReference type="EMBL" id="SOC15392.1"/>
    </source>
</evidence>
<dbReference type="Gene3D" id="3.30.9.10">
    <property type="entry name" value="D-Amino Acid Oxidase, subunit A, domain 2"/>
    <property type="match status" value="1"/>
</dbReference>
<reference evidence="10" key="1">
    <citation type="submission" date="2017-08" db="EMBL/GenBank/DDBJ databases">
        <authorList>
            <person name="Varghese N."/>
            <person name="Submissions S."/>
        </authorList>
    </citation>
    <scope>NUCLEOTIDE SEQUENCE [LARGE SCALE GENOMIC DNA]</scope>
    <source>
        <strain evidence="10">JA276</strain>
    </source>
</reference>
<dbReference type="Pfam" id="PF16901">
    <property type="entry name" value="DAO_C"/>
    <property type="match status" value="1"/>
</dbReference>
<feature type="domain" description="Alpha-glycerophosphate oxidase C-terminal" evidence="8">
    <location>
        <begin position="410"/>
        <end position="517"/>
    </location>
</feature>
<keyword evidence="10" id="KW-1185">Reference proteome</keyword>
<dbReference type="GO" id="GO:0009331">
    <property type="term" value="C:glycerol-3-phosphate dehydrogenase (FAD) complex"/>
    <property type="evidence" value="ECO:0007669"/>
    <property type="project" value="UniProtKB-UniRule"/>
</dbReference>
<dbReference type="Gene3D" id="6.10.250.1890">
    <property type="match status" value="1"/>
</dbReference>
<dbReference type="InterPro" id="IPR031656">
    <property type="entry name" value="DAO_C"/>
</dbReference>
<sequence>MTSERADIKPVDIFVIGGGINGCGIARDAAGRGLSVTLAEMGDLAQATSSASTKLFHGGLRYLEFFEFRLVRESLREREILLAAMPHISWPMRFVLPLHPAMRFETDTPTSRLLSFLMPWMKGRRPAWLIRLGLYLYDHLGGRGILPGTRTLDLTDDAAGAPLQEKFRRAYEYSDCWVQDARLVVLNARDAAARGAQILVRTRVMSAERAGGLWRVLTESAEGRRVHLARALVNASGPWVEDVVRNTIRLGKSESIRLVRGSHIVTRKLYDHDRCYFFQGEDGRIIFAIPYEQDFTLIGTTDQDHQGPAGEAICTEAEQAYLCAFASQYFRKPVTRDDIVWTYSGVRPLYNDGASSATAATRDYVLSVDATDGVPVLNVFGGKITTYRRLAESALEKLSPWFETMPGAWTARVALPGGGFTPGETARVIADLQRRYPYLDAAWAQRLVRHYGLDAREILGHSRSGSDLGRDFGASLTEAEVSWLMDREWARTAEDVIWRRTKLGLRLRAEEVAALEAFMAAR</sequence>
<dbReference type="PROSITE" id="PS00978">
    <property type="entry name" value="FAD_G3PDH_2"/>
    <property type="match status" value="1"/>
</dbReference>
<dbReference type="PANTHER" id="PTHR11985">
    <property type="entry name" value="GLYCEROL-3-PHOSPHATE DEHYDROGENASE"/>
    <property type="match status" value="1"/>
</dbReference>
<dbReference type="InterPro" id="IPR038299">
    <property type="entry name" value="DAO_C_sf"/>
</dbReference>
<evidence type="ECO:0000256" key="3">
    <source>
        <dbReference type="ARBA" id="ARBA00022630"/>
    </source>
</evidence>
<evidence type="ECO:0000313" key="10">
    <source>
        <dbReference type="Proteomes" id="UP000219111"/>
    </source>
</evidence>
<gene>
    <name evidence="9" type="ORF">SAMN05877831_11370</name>
</gene>
<dbReference type="NCBIfam" id="NF008899">
    <property type="entry name" value="PRK12266.1"/>
    <property type="match status" value="1"/>
</dbReference>
<dbReference type="PROSITE" id="PS00977">
    <property type="entry name" value="FAD_G3PDH_1"/>
    <property type="match status" value="1"/>
</dbReference>
<organism evidence="9 10">
    <name type="scientific">Rhodobacter maris</name>
    <dbReference type="NCBI Taxonomy" id="446682"/>
    <lineage>
        <taxon>Bacteria</taxon>
        <taxon>Pseudomonadati</taxon>
        <taxon>Pseudomonadota</taxon>
        <taxon>Alphaproteobacteria</taxon>
        <taxon>Rhodobacterales</taxon>
        <taxon>Rhodobacter group</taxon>
        <taxon>Rhodobacter</taxon>
    </lineage>
</organism>
<evidence type="ECO:0000256" key="2">
    <source>
        <dbReference type="ARBA" id="ARBA00007330"/>
    </source>
</evidence>
<dbReference type="Proteomes" id="UP000219111">
    <property type="component" value="Unassembled WGS sequence"/>
</dbReference>
<dbReference type="NCBIfam" id="NF009906">
    <property type="entry name" value="PRK13369.1"/>
    <property type="match status" value="1"/>
</dbReference>
<keyword evidence="3 6" id="KW-0285">Flavoprotein</keyword>
<evidence type="ECO:0000259" key="8">
    <source>
        <dbReference type="Pfam" id="PF16901"/>
    </source>
</evidence>
<protein>
    <recommendedName>
        <fullName evidence="6">Glycerol-3-phosphate dehydrogenase</fullName>
        <ecNumber evidence="6">1.1.5.3</ecNumber>
    </recommendedName>
</protein>
<dbReference type="RefSeq" id="WP_245860994.1">
    <property type="nucleotide sequence ID" value="NZ_OBMT01000013.1"/>
</dbReference>
<evidence type="ECO:0000256" key="5">
    <source>
        <dbReference type="ARBA" id="ARBA00023002"/>
    </source>
</evidence>
<evidence type="ECO:0000259" key="7">
    <source>
        <dbReference type="Pfam" id="PF01266"/>
    </source>
</evidence>
<comment type="similarity">
    <text evidence="2 6">Belongs to the FAD-dependent glycerol-3-phosphate dehydrogenase family.</text>
</comment>
<evidence type="ECO:0000256" key="6">
    <source>
        <dbReference type="RuleBase" id="RU361217"/>
    </source>
</evidence>
<dbReference type="Gene3D" id="3.50.50.60">
    <property type="entry name" value="FAD/NAD(P)-binding domain"/>
    <property type="match status" value="1"/>
</dbReference>
<accession>A0A285T368</accession>
<proteinExistence type="inferred from homology"/>
<dbReference type="AlphaFoldDB" id="A0A285T368"/>
<dbReference type="EMBL" id="OBMT01000013">
    <property type="protein sequence ID" value="SOC15392.1"/>
    <property type="molecule type" value="Genomic_DNA"/>
</dbReference>
<dbReference type="SUPFAM" id="SSF51905">
    <property type="entry name" value="FAD/NAD(P)-binding domain"/>
    <property type="match status" value="1"/>
</dbReference>
<comment type="cofactor">
    <cofactor evidence="1 6">
        <name>FAD</name>
        <dbReference type="ChEBI" id="CHEBI:57692"/>
    </cofactor>
</comment>
<dbReference type="PRINTS" id="PR01001">
    <property type="entry name" value="FADG3PDH"/>
</dbReference>
<dbReference type="InterPro" id="IPR036188">
    <property type="entry name" value="FAD/NAD-bd_sf"/>
</dbReference>
<dbReference type="InterPro" id="IPR000447">
    <property type="entry name" value="G3P_DH_FAD-dep"/>
</dbReference>
<evidence type="ECO:0000256" key="4">
    <source>
        <dbReference type="ARBA" id="ARBA00022827"/>
    </source>
</evidence>
<keyword evidence="4" id="KW-0274">FAD</keyword>
<comment type="catalytic activity">
    <reaction evidence="6">
        <text>a quinone + sn-glycerol 3-phosphate = dihydroxyacetone phosphate + a quinol</text>
        <dbReference type="Rhea" id="RHEA:18977"/>
        <dbReference type="ChEBI" id="CHEBI:24646"/>
        <dbReference type="ChEBI" id="CHEBI:57597"/>
        <dbReference type="ChEBI" id="CHEBI:57642"/>
        <dbReference type="ChEBI" id="CHEBI:132124"/>
        <dbReference type="EC" id="1.1.5.3"/>
    </reaction>
</comment>
<keyword evidence="5 6" id="KW-0560">Oxidoreductase</keyword>